<dbReference type="EMBL" id="PNCL01000001">
    <property type="protein sequence ID" value="TMP63056.1"/>
    <property type="molecule type" value="Genomic_DNA"/>
</dbReference>
<dbReference type="Proteomes" id="UP000307706">
    <property type="component" value="Unassembled WGS sequence"/>
</dbReference>
<evidence type="ECO:0000313" key="4">
    <source>
        <dbReference type="Proteomes" id="UP000307706"/>
    </source>
</evidence>
<sequence length="112" mass="13250">MTIKAQYTPRPPYSDHMIHSPLYKRIIDTERRQRNTHYVTKKLAQCILYTTLAENMTDLDTIATRLDTLFKHDNQAQLTHVYQLLSHGQGRETKELVYKKLHRQDITRQSAP</sequence>
<name>A0A5S3XW37_9GAMM</name>
<reference evidence="2" key="3">
    <citation type="submission" date="2019-09" db="EMBL/GenBank/DDBJ databases">
        <title>Co-occurence of chitin degradation, pigmentation and bioactivity in marine Pseudoalteromonas.</title>
        <authorList>
            <person name="Sonnenschein E.C."/>
            <person name="Bech P.K."/>
        </authorList>
    </citation>
    <scope>NUCLEOTIDE SEQUENCE</scope>
    <source>
        <strain evidence="2">S2231</strain>
        <strain evidence="1">S2233</strain>
    </source>
</reference>
<reference evidence="3 4" key="2">
    <citation type="submission" date="2019-06" db="EMBL/GenBank/DDBJ databases">
        <title>Co-occurence of chitin degradation, pigmentation and bioactivity in marine Pseudoalteromonas.</title>
        <authorList>
            <person name="Sonnenschein E.C."/>
            <person name="Bech P.K."/>
        </authorList>
    </citation>
    <scope>NUCLEOTIDE SEQUENCE [LARGE SCALE GENOMIC DNA]</scope>
    <source>
        <strain evidence="4">S2231</strain>
        <strain evidence="3">S2233</strain>
    </source>
</reference>
<keyword evidence="3" id="KW-1185">Reference proteome</keyword>
<protein>
    <submittedName>
        <fullName evidence="2">Uncharacterized protein</fullName>
    </submittedName>
</protein>
<dbReference type="Proteomes" id="UP000305730">
    <property type="component" value="Unassembled WGS sequence"/>
</dbReference>
<gene>
    <name evidence="2" type="ORF">CWB96_00165</name>
    <name evidence="1" type="ORF">CWB97_02160</name>
</gene>
<reference evidence="3 4" key="1">
    <citation type="submission" date="2017-12" db="EMBL/GenBank/DDBJ databases">
        <authorList>
            <person name="Paulsen S."/>
            <person name="Gram L.K."/>
        </authorList>
    </citation>
    <scope>NUCLEOTIDE SEQUENCE [LARGE SCALE GENOMIC DNA]</scope>
    <source>
        <strain evidence="2 4">S2231</strain>
        <strain evidence="1 3">S2233</strain>
    </source>
</reference>
<accession>A0A5S3XW37</accession>
<dbReference type="AlphaFoldDB" id="A0A5S3XW37"/>
<evidence type="ECO:0000313" key="1">
    <source>
        <dbReference type="EMBL" id="TMP46280.1"/>
    </source>
</evidence>
<evidence type="ECO:0000313" key="3">
    <source>
        <dbReference type="Proteomes" id="UP000305730"/>
    </source>
</evidence>
<evidence type="ECO:0000313" key="2">
    <source>
        <dbReference type="EMBL" id="TMP63056.1"/>
    </source>
</evidence>
<proteinExistence type="predicted"/>
<dbReference type="EMBL" id="PNCK01000009">
    <property type="protein sequence ID" value="TMP46280.1"/>
    <property type="molecule type" value="Genomic_DNA"/>
</dbReference>
<comment type="caution">
    <text evidence="2">The sequence shown here is derived from an EMBL/GenBank/DDBJ whole genome shotgun (WGS) entry which is preliminary data.</text>
</comment>
<organism evidence="2 4">
    <name type="scientific">Pseudoalteromonas citrea</name>
    <dbReference type="NCBI Taxonomy" id="43655"/>
    <lineage>
        <taxon>Bacteria</taxon>
        <taxon>Pseudomonadati</taxon>
        <taxon>Pseudomonadota</taxon>
        <taxon>Gammaproteobacteria</taxon>
        <taxon>Alteromonadales</taxon>
        <taxon>Pseudoalteromonadaceae</taxon>
        <taxon>Pseudoalteromonas</taxon>
    </lineage>
</organism>